<evidence type="ECO:0000313" key="1">
    <source>
        <dbReference type="EMBL" id="VDK39802.1"/>
    </source>
</evidence>
<evidence type="ECO:0000313" key="2">
    <source>
        <dbReference type="Proteomes" id="UP000281553"/>
    </source>
</evidence>
<dbReference type="Proteomes" id="UP000281553">
    <property type="component" value="Unassembled WGS sequence"/>
</dbReference>
<sequence>MSLRRRRSPRSAPSSPILRRRSVDWTDNVKIFSMPNKDTLLNFVT</sequence>
<accession>A0A3P6PRQ0</accession>
<name>A0A3P6PRQ0_DIBLA</name>
<proteinExistence type="predicted"/>
<dbReference type="EMBL" id="UYRU01006216">
    <property type="protein sequence ID" value="VDK39802.1"/>
    <property type="molecule type" value="Genomic_DNA"/>
</dbReference>
<dbReference type="AlphaFoldDB" id="A0A3P6PRQ0"/>
<protein>
    <submittedName>
        <fullName evidence="1">Uncharacterized protein</fullName>
    </submittedName>
</protein>
<reference evidence="1 2" key="1">
    <citation type="submission" date="2018-11" db="EMBL/GenBank/DDBJ databases">
        <authorList>
            <consortium name="Pathogen Informatics"/>
        </authorList>
    </citation>
    <scope>NUCLEOTIDE SEQUENCE [LARGE SCALE GENOMIC DNA]</scope>
</reference>
<organism evidence="1 2">
    <name type="scientific">Dibothriocephalus latus</name>
    <name type="common">Fish tapeworm</name>
    <name type="synonym">Diphyllobothrium latum</name>
    <dbReference type="NCBI Taxonomy" id="60516"/>
    <lineage>
        <taxon>Eukaryota</taxon>
        <taxon>Metazoa</taxon>
        <taxon>Spiralia</taxon>
        <taxon>Lophotrochozoa</taxon>
        <taxon>Platyhelminthes</taxon>
        <taxon>Cestoda</taxon>
        <taxon>Eucestoda</taxon>
        <taxon>Diphyllobothriidea</taxon>
        <taxon>Diphyllobothriidae</taxon>
        <taxon>Dibothriocephalus</taxon>
    </lineage>
</organism>
<keyword evidence="2" id="KW-1185">Reference proteome</keyword>
<gene>
    <name evidence="1" type="ORF">DILT_LOCUS1071</name>
</gene>